<protein>
    <submittedName>
        <fullName evidence="2">Uncharacterized protein</fullName>
    </submittedName>
</protein>
<comment type="caution">
    <text evidence="2">The sequence shown here is derived from an EMBL/GenBank/DDBJ whole genome shotgun (WGS) entry which is preliminary data.</text>
</comment>
<reference evidence="2 3" key="1">
    <citation type="submission" date="2017-07" db="EMBL/GenBank/DDBJ databases">
        <title>Amycolatopsis antarcticus sp. nov., isolated from the surface of an Antarcticus brown macroalga.</title>
        <authorList>
            <person name="Wang J."/>
            <person name="Leiva S."/>
            <person name="Huang J."/>
            <person name="Huang Y."/>
        </authorList>
    </citation>
    <scope>NUCLEOTIDE SEQUENCE [LARGE SCALE GENOMIC DNA]</scope>
    <source>
        <strain evidence="2 3">AU-G6</strain>
    </source>
</reference>
<organism evidence="2 3">
    <name type="scientific">Amycolatopsis antarctica</name>
    <dbReference type="NCBI Taxonomy" id="1854586"/>
    <lineage>
        <taxon>Bacteria</taxon>
        <taxon>Bacillati</taxon>
        <taxon>Actinomycetota</taxon>
        <taxon>Actinomycetes</taxon>
        <taxon>Pseudonocardiales</taxon>
        <taxon>Pseudonocardiaceae</taxon>
        <taxon>Amycolatopsis</taxon>
    </lineage>
</organism>
<accession>A0A263D6P7</accession>
<sequence length="66" mass="6616">MSRAKQIRGVFGLAGSVGSAASAFSTVRSAKDKKDTLVLVNAGASAVAAATGVLLAVRRLRKGGDK</sequence>
<proteinExistence type="predicted"/>
<dbReference type="EMBL" id="NKYE01000003">
    <property type="protein sequence ID" value="OZM74194.1"/>
    <property type="molecule type" value="Genomic_DNA"/>
</dbReference>
<dbReference type="AlphaFoldDB" id="A0A263D6P7"/>
<dbReference type="InParanoid" id="A0A263D6P7"/>
<evidence type="ECO:0000313" key="3">
    <source>
        <dbReference type="Proteomes" id="UP000242444"/>
    </source>
</evidence>
<gene>
    <name evidence="2" type="ORF">CFN78_07090</name>
</gene>
<keyword evidence="3" id="KW-1185">Reference proteome</keyword>
<dbReference type="Proteomes" id="UP000242444">
    <property type="component" value="Unassembled WGS sequence"/>
</dbReference>
<keyword evidence="1" id="KW-0812">Transmembrane</keyword>
<dbReference type="RefSeq" id="WP_094861950.1">
    <property type="nucleotide sequence ID" value="NZ_NKYE01000003.1"/>
</dbReference>
<evidence type="ECO:0000256" key="1">
    <source>
        <dbReference type="SAM" id="Phobius"/>
    </source>
</evidence>
<feature type="transmembrane region" description="Helical" evidence="1">
    <location>
        <begin position="39"/>
        <end position="57"/>
    </location>
</feature>
<evidence type="ECO:0000313" key="2">
    <source>
        <dbReference type="EMBL" id="OZM74194.1"/>
    </source>
</evidence>
<name>A0A263D6P7_9PSEU</name>
<keyword evidence="1" id="KW-0472">Membrane</keyword>
<keyword evidence="1" id="KW-1133">Transmembrane helix</keyword>